<sequence length="173" mass="20151">MKNDIPLNLSNSINYLINSVKEFRKGNEEMLSLIKQLSNVLDNVEKTLNIIEDKLLIIIERQKSGKEINHYVLEKFVENIENLSHVLENVDKISRSLNLEIEKHESSINNLEDTIEKLKDIDAKISKNVELELKRIHEVIDTNRSELKYISDRCDALNERLKDLLQEIDSLIS</sequence>
<keyword evidence="1" id="KW-0175">Coiled coil</keyword>
<proteinExistence type="predicted"/>
<reference evidence="2 3" key="1">
    <citation type="journal article" date="2013" name="Genome Announc.">
        <title>Draft Genome Sequence of a Highly Flagellated, Fast-Swimming Archaeon, Methanocaldococcus villosus Strain KIN24-T80 (DSM 22612).</title>
        <authorList>
            <person name="Thennarasu S."/>
            <person name="Polireddy D."/>
            <person name="Antony A."/>
            <person name="Yada M.R."/>
            <person name="Algarawi S."/>
            <person name="Sivakumar N."/>
        </authorList>
    </citation>
    <scope>NUCLEOTIDE SEQUENCE [LARGE SCALE GENOMIC DNA]</scope>
    <source>
        <strain evidence="2 3">KIN24-T80</strain>
    </source>
</reference>
<evidence type="ECO:0000313" key="3">
    <source>
        <dbReference type="Proteomes" id="UP000053695"/>
    </source>
</evidence>
<protein>
    <submittedName>
        <fullName evidence="2">Uncharacterized protein</fullName>
    </submittedName>
</protein>
<dbReference type="STRING" id="1069083.GCA_000371805_01212"/>
<dbReference type="PATRIC" id="fig|1069083.5.peg.1378"/>
<gene>
    <name evidence="2" type="ORF">J422_07122</name>
</gene>
<dbReference type="Proteomes" id="UP000053695">
    <property type="component" value="Unassembled WGS sequence"/>
</dbReference>
<evidence type="ECO:0000256" key="1">
    <source>
        <dbReference type="SAM" id="Coils"/>
    </source>
</evidence>
<name>N6VR32_9EURY</name>
<organism evidence="2 3">
    <name type="scientific">Methanocaldococcus villosus KIN24-T80</name>
    <dbReference type="NCBI Taxonomy" id="1069083"/>
    <lineage>
        <taxon>Archaea</taxon>
        <taxon>Methanobacteriati</taxon>
        <taxon>Methanobacteriota</taxon>
        <taxon>Methanomada group</taxon>
        <taxon>Methanococci</taxon>
        <taxon>Methanococcales</taxon>
        <taxon>Methanocaldococcaceae</taxon>
        <taxon>Methanocaldococcus</taxon>
    </lineage>
</organism>
<dbReference type="RefSeq" id="WP_004594974.1">
    <property type="nucleotide sequence ID" value="NZ_APMM01000074.1"/>
</dbReference>
<dbReference type="AlphaFoldDB" id="N6VR32"/>
<dbReference type="SUPFAM" id="SSF58100">
    <property type="entry name" value="Bacterial hemolysins"/>
    <property type="match status" value="1"/>
</dbReference>
<feature type="coiled-coil region" evidence="1">
    <location>
        <begin position="94"/>
        <end position="167"/>
    </location>
</feature>
<keyword evidence="3" id="KW-1185">Reference proteome</keyword>
<feature type="coiled-coil region" evidence="1">
    <location>
        <begin position="27"/>
        <end position="54"/>
    </location>
</feature>
<dbReference type="OrthoDB" id="66039at2157"/>
<comment type="caution">
    <text evidence="2">The sequence shown here is derived from an EMBL/GenBank/DDBJ whole genome shotgun (WGS) entry which is preliminary data.</text>
</comment>
<accession>N6VR32</accession>
<dbReference type="EMBL" id="APMM01000074">
    <property type="protein sequence ID" value="ENN95576.1"/>
    <property type="molecule type" value="Genomic_DNA"/>
</dbReference>
<evidence type="ECO:0000313" key="2">
    <source>
        <dbReference type="EMBL" id="ENN95576.1"/>
    </source>
</evidence>